<dbReference type="GO" id="GO:0003743">
    <property type="term" value="F:translation initiation factor activity"/>
    <property type="evidence" value="ECO:0007669"/>
    <property type="project" value="UniProtKB-KW"/>
</dbReference>
<dbReference type="PROSITE" id="PS51366">
    <property type="entry name" value="MI"/>
    <property type="match status" value="1"/>
</dbReference>
<reference evidence="4" key="1">
    <citation type="submission" date="2019-09" db="EMBL/GenBank/DDBJ databases">
        <authorList>
            <person name="Needham M D."/>
        </authorList>
    </citation>
    <scope>NUCLEOTIDE SEQUENCE</scope>
</reference>
<dbReference type="PANTHER" id="PTHR23253:SF9">
    <property type="entry name" value="EUKARYOTIC TRANSLATION INITIATION FACTOR 4 GAMMA 2"/>
    <property type="match status" value="1"/>
</dbReference>
<dbReference type="EMBL" id="CABVLZ010000004">
    <property type="protein sequence ID" value="VVU95288.1"/>
    <property type="molecule type" value="Genomic_DNA"/>
</dbReference>
<keyword evidence="1" id="KW-0396">Initiation factor</keyword>
<organism evidence="4">
    <name type="scientific">seawater metagenome</name>
    <dbReference type="NCBI Taxonomy" id="1561972"/>
    <lineage>
        <taxon>unclassified sequences</taxon>
        <taxon>metagenomes</taxon>
        <taxon>ecological metagenomes</taxon>
    </lineage>
</organism>
<dbReference type="AlphaFoldDB" id="A0A5E8CIT2"/>
<gene>
    <name evidence="4" type="ORF">CPAV1605_1036</name>
</gene>
<feature type="domain" description="MI" evidence="3">
    <location>
        <begin position="319"/>
        <end position="442"/>
    </location>
</feature>
<proteinExistence type="predicted"/>
<evidence type="ECO:0000313" key="4">
    <source>
        <dbReference type="EMBL" id="VVU95288.1"/>
    </source>
</evidence>
<evidence type="ECO:0000259" key="3">
    <source>
        <dbReference type="PROSITE" id="PS51366"/>
    </source>
</evidence>
<evidence type="ECO:0000256" key="2">
    <source>
        <dbReference type="ARBA" id="ARBA00022917"/>
    </source>
</evidence>
<keyword evidence="2" id="KW-0648">Protein biosynthesis</keyword>
<dbReference type="GO" id="GO:0003729">
    <property type="term" value="F:mRNA binding"/>
    <property type="evidence" value="ECO:0007669"/>
    <property type="project" value="TreeGrafter"/>
</dbReference>
<accession>A0A5E8CIT2</accession>
<dbReference type="Gene3D" id="1.25.40.180">
    <property type="match status" value="2"/>
</dbReference>
<dbReference type="InterPro" id="IPR016024">
    <property type="entry name" value="ARM-type_fold"/>
</dbReference>
<protein>
    <recommendedName>
        <fullName evidence="3">MI domain-containing protein</fullName>
    </recommendedName>
</protein>
<dbReference type="PANTHER" id="PTHR23253">
    <property type="entry name" value="EUKARYOTIC TRANSLATION INITIATION FACTOR 4 GAMMA"/>
    <property type="match status" value="1"/>
</dbReference>
<evidence type="ECO:0000256" key="1">
    <source>
        <dbReference type="ARBA" id="ARBA00022540"/>
    </source>
</evidence>
<dbReference type="InterPro" id="IPR003891">
    <property type="entry name" value="Initiation_fac_eIF4g_MI"/>
</dbReference>
<sequence>MATKSIKILTPDFILSFKDQYKKTTSDLNQLFESINSSFISSTNKNDKYKNIKIVKSNKKSTNKWKACLNSSNSLTIEIKNILNKICIENFDKLSNELILEIKIVDYNSLLTLSNELFNRILIHPVYIDVYIKLILKIYQVTKEKWKFNNYDLRTCLIDMTQRKFYKDYNTSEIEDLNKMLKEDFLNNLLDIELEGLSQDEIAIKEKSMSLSNVKFITKMYIQGFIHKNCFKEILETLINLESKINVEALIEILNVFEREDDVLQELFSKLSKLSKKKTLDFRLKFIYEEALKNYNSKFNSKANYTKKTKQTNTDSKKIFIIEASNIIDEYMEIEEYEEIIEFMKESVNTYNDTCKFIEILFYKMICGVSKDYLKIRNLFKKINKEKNIKFSHLKRGFNHIKKNYSDIKLDYPMATNNINKFIKFCSQNKIAKKNYLEEISKTFE</sequence>
<dbReference type="GO" id="GO:0016281">
    <property type="term" value="C:eukaryotic translation initiation factor 4F complex"/>
    <property type="evidence" value="ECO:0007669"/>
    <property type="project" value="TreeGrafter"/>
</dbReference>
<dbReference type="SUPFAM" id="SSF48371">
    <property type="entry name" value="ARM repeat"/>
    <property type="match status" value="2"/>
</dbReference>
<name>A0A5E8CIT2_9ZZZZ</name>